<feature type="domain" description="Histidine kinase/HSP90-like ATPase" evidence="2">
    <location>
        <begin position="18"/>
        <end position="123"/>
    </location>
</feature>
<dbReference type="CDD" id="cd16936">
    <property type="entry name" value="HATPase_RsbW-like"/>
    <property type="match status" value="1"/>
</dbReference>
<dbReference type="PANTHER" id="PTHR35526:SF3">
    <property type="entry name" value="ANTI-SIGMA-F FACTOR RSBW"/>
    <property type="match status" value="1"/>
</dbReference>
<dbReference type="SUPFAM" id="SSF55874">
    <property type="entry name" value="ATPase domain of HSP90 chaperone/DNA topoisomerase II/histidine kinase"/>
    <property type="match status" value="1"/>
</dbReference>
<dbReference type="PANTHER" id="PTHR35526">
    <property type="entry name" value="ANTI-SIGMA-F FACTOR RSBW-RELATED"/>
    <property type="match status" value="1"/>
</dbReference>
<evidence type="ECO:0000313" key="4">
    <source>
        <dbReference type="Proteomes" id="UP000585836"/>
    </source>
</evidence>
<organism evidence="3 4">
    <name type="scientific">Streptomyces echinatus</name>
    <dbReference type="NCBI Taxonomy" id="67293"/>
    <lineage>
        <taxon>Bacteria</taxon>
        <taxon>Bacillati</taxon>
        <taxon>Actinomycetota</taxon>
        <taxon>Actinomycetes</taxon>
        <taxon>Kitasatosporales</taxon>
        <taxon>Streptomycetaceae</taxon>
        <taxon>Streptomyces</taxon>
    </lineage>
</organism>
<dbReference type="InterPro" id="IPR003594">
    <property type="entry name" value="HATPase_dom"/>
</dbReference>
<reference evidence="3 4" key="1">
    <citation type="submission" date="2020-08" db="EMBL/GenBank/DDBJ databases">
        <title>Genomic Encyclopedia of Type Strains, Phase III (KMG-III): the genomes of soil and plant-associated and newly described type strains.</title>
        <authorList>
            <person name="Whitman W."/>
        </authorList>
    </citation>
    <scope>NUCLEOTIDE SEQUENCE [LARGE SCALE GENOMIC DNA]</scope>
    <source>
        <strain evidence="3 4">CECT 3313</strain>
    </source>
</reference>
<dbReference type="EMBL" id="JACHJK010000001">
    <property type="protein sequence ID" value="MBB5924706.1"/>
    <property type="molecule type" value="Genomic_DNA"/>
</dbReference>
<keyword evidence="4" id="KW-1185">Reference proteome</keyword>
<evidence type="ECO:0000259" key="2">
    <source>
        <dbReference type="Pfam" id="PF13581"/>
    </source>
</evidence>
<dbReference type="Gene3D" id="3.30.565.10">
    <property type="entry name" value="Histidine kinase-like ATPase, C-terminal domain"/>
    <property type="match status" value="1"/>
</dbReference>
<comment type="caution">
    <text evidence="3">The sequence shown here is derived from an EMBL/GenBank/DDBJ whole genome shotgun (WGS) entry which is preliminary data.</text>
</comment>
<dbReference type="GO" id="GO:0004674">
    <property type="term" value="F:protein serine/threonine kinase activity"/>
    <property type="evidence" value="ECO:0007669"/>
    <property type="project" value="UniProtKB-KW"/>
</dbReference>
<proteinExistence type="predicted"/>
<gene>
    <name evidence="3" type="ORF">FHS34_000141</name>
</gene>
<name>A0A7W9UN74_9ACTN</name>
<dbReference type="RefSeq" id="WP_184958366.1">
    <property type="nucleotide sequence ID" value="NZ_BAAAWF010000093.1"/>
</dbReference>
<dbReference type="InterPro" id="IPR050267">
    <property type="entry name" value="Anti-sigma-factor_SerPK"/>
</dbReference>
<dbReference type="InterPro" id="IPR036890">
    <property type="entry name" value="HATPase_C_sf"/>
</dbReference>
<accession>A0A7W9UN74</accession>
<protein>
    <submittedName>
        <fullName evidence="3">Anti-sigma regulatory factor (Ser/Thr protein kinase)</fullName>
    </submittedName>
</protein>
<dbReference type="Proteomes" id="UP000585836">
    <property type="component" value="Unassembled WGS sequence"/>
</dbReference>
<dbReference type="Pfam" id="PF13581">
    <property type="entry name" value="HATPase_c_2"/>
    <property type="match status" value="1"/>
</dbReference>
<evidence type="ECO:0000256" key="1">
    <source>
        <dbReference type="ARBA" id="ARBA00022527"/>
    </source>
</evidence>
<keyword evidence="1" id="KW-0808">Transferase</keyword>
<evidence type="ECO:0000313" key="3">
    <source>
        <dbReference type="EMBL" id="MBB5924706.1"/>
    </source>
</evidence>
<dbReference type="AlphaFoldDB" id="A0A7W9UN74"/>
<sequence>MDCIGCMPRTAWKRPFLAEAQEVAQLRRSLRHHLDRWGLHELSEAAQLCVSELVTNVIKHVGPGTPTTLTVCMSGTRLRIEVHDPDPRALPTLTDATSDAEAGRGLALIDAVADRWGVDLAPGRKATWCELRTSLTKADGHTPGPRVARAANVLGLYARGMQLPTGSQGRLWTTAVAEAAIHVIADLLHWLGAHGLDPDEVLERAQTHFQVDAERP</sequence>
<keyword evidence="1" id="KW-0418">Kinase</keyword>
<keyword evidence="1" id="KW-0723">Serine/threonine-protein kinase</keyword>